<dbReference type="Pfam" id="PF25237">
    <property type="entry name" value="MSL2_3"/>
    <property type="match status" value="1"/>
</dbReference>
<gene>
    <name evidence="9" type="ORF">VNO78_01261</name>
</gene>
<dbReference type="PANTHER" id="PTHR43634:SF5">
    <property type="entry name" value="MECHANOSENSITIVE ION CHANNEL-LIKE PROTEIN"/>
    <property type="match status" value="1"/>
</dbReference>
<evidence type="ECO:0000313" key="10">
    <source>
        <dbReference type="Proteomes" id="UP001386955"/>
    </source>
</evidence>
<keyword evidence="4" id="KW-0407">Ion channel</keyword>
<sequence length="688" mass="76670">MYIIINSCLKSFPSTLIVYTMSFSSHDLGLHFTSIKLSRDIRLHSNHGNSSFCHNPMRGDRVCVVAIGLLPHGLRQDSLALLSRLRAPVRMKCNSLLCRCSLMPGGGCEASFLKMATVSLSRSYNPVAGKPSVIQFIPAIGIIGFAVFGLEPLLRLTRHLFPQDRTDRSWKKSSSQYILTSCFQPLLLWTGVMLICRDLDPLVLPSETIQAMKQRLLSFVRSLSTVLTFAYCSSSLIRQAQKFCMETNDSSDERNMSIDFAGKAVYTAIWVAAVSLFMELLGFSTQKWLTAGGLGTVLLSLAGREIFTNFLSSIMIHTARPFVVNERIQTKIKGYEVTGKVEHVGWWSPTIVRGSDCEAVHIPNHNLSVNVVRNLSKKSHWRIKTHLAISHLDVNKINSIIADLRKILAKNPQVEQRKLHRRVFLENIDPENQALMILVSCFVKTSHSEEYLRVKEAILLDLLRVISHHGAQLATPIRTIQKICSDTDLETDPFDDTISTRSRSKKTRPFPLIDPPYKIKPSTITNEDKDTKIDETLPSDIKVERDEVAVTSSSVQKTSKSQKLRKERPRSAGKGTAPKILSTSNELGSGETISPSSKLDEEKSVVSSSLVSCSLEENIVLDAALLGSKRTLPIDEELIQSIPAEPQEVAVHQNGSEPPICKDKKDDEMSSFPTAKQKDKADGQKSRY</sequence>
<evidence type="ECO:0000259" key="7">
    <source>
        <dbReference type="Pfam" id="PF24956"/>
    </source>
</evidence>
<evidence type="ECO:0000313" key="9">
    <source>
        <dbReference type="EMBL" id="KAK7410462.1"/>
    </source>
</evidence>
<dbReference type="Pfam" id="PF24956">
    <property type="entry name" value="Msl2-3_C"/>
    <property type="match status" value="1"/>
</dbReference>
<dbReference type="AlphaFoldDB" id="A0AAN9XV38"/>
<dbReference type="InterPro" id="IPR006685">
    <property type="entry name" value="MscS_channel_2nd"/>
</dbReference>
<keyword evidence="10" id="KW-1185">Reference proteome</keyword>
<feature type="region of interest" description="Disordered" evidence="5">
    <location>
        <begin position="645"/>
        <end position="688"/>
    </location>
</feature>
<dbReference type="PANTHER" id="PTHR43634">
    <property type="entry name" value="OW CONDUCTANCE MECHANOSENSITIVE CHANNEL"/>
    <property type="match status" value="1"/>
</dbReference>
<feature type="domain" description="Mechanosensitive ion channel protein 2/3 C-terminal" evidence="7">
    <location>
        <begin position="381"/>
        <end position="467"/>
    </location>
</feature>
<keyword evidence="3" id="KW-0813">Transport</keyword>
<evidence type="ECO:0000256" key="2">
    <source>
        <dbReference type="ARBA" id="ARBA00008017"/>
    </source>
</evidence>
<feature type="region of interest" description="Disordered" evidence="5">
    <location>
        <begin position="494"/>
        <end position="601"/>
    </location>
</feature>
<feature type="compositionally biased region" description="Basic and acidic residues" evidence="5">
    <location>
        <begin position="676"/>
        <end position="688"/>
    </location>
</feature>
<keyword evidence="3" id="KW-0406">Ion transport</keyword>
<evidence type="ECO:0000259" key="8">
    <source>
        <dbReference type="Pfam" id="PF25237"/>
    </source>
</evidence>
<comment type="similarity">
    <text evidence="2">Belongs to the MscS (TC 1.A.23) family.</text>
</comment>
<name>A0AAN9XV38_PSOTE</name>
<dbReference type="SUPFAM" id="SSF50182">
    <property type="entry name" value="Sm-like ribonucleoproteins"/>
    <property type="match status" value="1"/>
</dbReference>
<dbReference type="Gene3D" id="1.10.287.1260">
    <property type="match status" value="1"/>
</dbReference>
<comment type="subcellular location">
    <subcellularLocation>
        <location evidence="1">Membrane</location>
        <topology evidence="1">Multi-pass membrane protein</topology>
    </subcellularLocation>
</comment>
<evidence type="ECO:0000256" key="4">
    <source>
        <dbReference type="ARBA" id="ARBA00023303"/>
    </source>
</evidence>
<dbReference type="GO" id="GO:0016020">
    <property type="term" value="C:membrane"/>
    <property type="evidence" value="ECO:0007669"/>
    <property type="project" value="UniProtKB-SubCell"/>
</dbReference>
<reference evidence="9 10" key="1">
    <citation type="submission" date="2024-01" db="EMBL/GenBank/DDBJ databases">
        <title>The genomes of 5 underutilized Papilionoideae crops provide insights into root nodulation and disease resistanc.</title>
        <authorList>
            <person name="Jiang F."/>
        </authorList>
    </citation>
    <scope>NUCLEOTIDE SEQUENCE [LARGE SCALE GENOMIC DNA]</scope>
    <source>
        <strain evidence="9">DUOXIRENSHENG_FW03</strain>
        <tissue evidence="9">Leaves</tissue>
    </source>
</reference>
<comment type="caution">
    <text evidence="9">The sequence shown here is derived from an EMBL/GenBank/DDBJ whole genome shotgun (WGS) entry which is preliminary data.</text>
</comment>
<dbReference type="InterPro" id="IPR057483">
    <property type="entry name" value="MSL2/3_TM_dom"/>
</dbReference>
<evidence type="ECO:0000259" key="6">
    <source>
        <dbReference type="Pfam" id="PF00924"/>
    </source>
</evidence>
<protein>
    <submittedName>
        <fullName evidence="9">Uncharacterized protein</fullName>
    </submittedName>
</protein>
<proteinExistence type="inferred from homology"/>
<evidence type="ECO:0000256" key="1">
    <source>
        <dbReference type="ARBA" id="ARBA00004141"/>
    </source>
</evidence>
<dbReference type="InterPro" id="IPR056876">
    <property type="entry name" value="Msl2-3_C"/>
</dbReference>
<dbReference type="InterPro" id="IPR010920">
    <property type="entry name" value="LSM_dom_sf"/>
</dbReference>
<dbReference type="EMBL" id="JAYMYS010000001">
    <property type="protein sequence ID" value="KAK7410462.1"/>
    <property type="molecule type" value="Genomic_DNA"/>
</dbReference>
<organism evidence="9 10">
    <name type="scientific">Psophocarpus tetragonolobus</name>
    <name type="common">Winged bean</name>
    <name type="synonym">Dolichos tetragonolobus</name>
    <dbReference type="NCBI Taxonomy" id="3891"/>
    <lineage>
        <taxon>Eukaryota</taxon>
        <taxon>Viridiplantae</taxon>
        <taxon>Streptophyta</taxon>
        <taxon>Embryophyta</taxon>
        <taxon>Tracheophyta</taxon>
        <taxon>Spermatophyta</taxon>
        <taxon>Magnoliopsida</taxon>
        <taxon>eudicotyledons</taxon>
        <taxon>Gunneridae</taxon>
        <taxon>Pentapetalae</taxon>
        <taxon>rosids</taxon>
        <taxon>fabids</taxon>
        <taxon>Fabales</taxon>
        <taxon>Fabaceae</taxon>
        <taxon>Papilionoideae</taxon>
        <taxon>50 kb inversion clade</taxon>
        <taxon>NPAAA clade</taxon>
        <taxon>indigoferoid/millettioid clade</taxon>
        <taxon>Phaseoleae</taxon>
        <taxon>Psophocarpus</taxon>
    </lineage>
</organism>
<feature type="compositionally biased region" description="Low complexity" evidence="5">
    <location>
        <begin position="550"/>
        <end position="559"/>
    </location>
</feature>
<dbReference type="InterPro" id="IPR045042">
    <property type="entry name" value="YnaI-like"/>
</dbReference>
<feature type="compositionally biased region" description="Basic and acidic residues" evidence="5">
    <location>
        <begin position="526"/>
        <end position="548"/>
    </location>
</feature>
<dbReference type="Pfam" id="PF00924">
    <property type="entry name" value="MS_channel_2nd"/>
    <property type="match status" value="1"/>
</dbReference>
<evidence type="ECO:0000256" key="3">
    <source>
        <dbReference type="ARBA" id="ARBA00023065"/>
    </source>
</evidence>
<evidence type="ECO:0000256" key="5">
    <source>
        <dbReference type="SAM" id="MobiDB-lite"/>
    </source>
</evidence>
<feature type="domain" description="Mechanosensitive ion channel MscS" evidence="6">
    <location>
        <begin position="306"/>
        <end position="377"/>
    </location>
</feature>
<dbReference type="GO" id="GO:0034220">
    <property type="term" value="P:monoatomic ion transmembrane transport"/>
    <property type="evidence" value="ECO:0007669"/>
    <property type="project" value="UniProtKB-KW"/>
</dbReference>
<feature type="compositionally biased region" description="Polar residues" evidence="5">
    <location>
        <begin position="581"/>
        <end position="595"/>
    </location>
</feature>
<accession>A0AAN9XV38</accession>
<feature type="domain" description="Mechanosensitive channel protein 2/3 transmembrane" evidence="8">
    <location>
        <begin position="176"/>
        <end position="304"/>
    </location>
</feature>
<dbReference type="Proteomes" id="UP001386955">
    <property type="component" value="Unassembled WGS sequence"/>
</dbReference>